<name>A0ABU1U126_9BACL</name>
<proteinExistence type="predicted"/>
<dbReference type="Proteomes" id="UP001258181">
    <property type="component" value="Unassembled WGS sequence"/>
</dbReference>
<protein>
    <submittedName>
        <fullName evidence="1">Uncharacterized protein</fullName>
    </submittedName>
</protein>
<keyword evidence="2" id="KW-1185">Reference proteome</keyword>
<accession>A0ABU1U126</accession>
<dbReference type="InterPro" id="IPR027434">
    <property type="entry name" value="Homing_endonucl"/>
</dbReference>
<dbReference type="SUPFAM" id="SSF55608">
    <property type="entry name" value="Homing endonucleases"/>
    <property type="match status" value="1"/>
</dbReference>
<dbReference type="Gene3D" id="3.10.28.10">
    <property type="entry name" value="Homing endonucleases"/>
    <property type="match status" value="1"/>
</dbReference>
<gene>
    <name evidence="1" type="ORF">J2X07_002135</name>
</gene>
<evidence type="ECO:0000313" key="1">
    <source>
        <dbReference type="EMBL" id="MDR7073149.1"/>
    </source>
</evidence>
<organism evidence="1 2">
    <name type="scientific">Fictibacillus barbaricus</name>
    <dbReference type="NCBI Taxonomy" id="182136"/>
    <lineage>
        <taxon>Bacteria</taxon>
        <taxon>Bacillati</taxon>
        <taxon>Bacillota</taxon>
        <taxon>Bacilli</taxon>
        <taxon>Bacillales</taxon>
        <taxon>Fictibacillaceae</taxon>
        <taxon>Fictibacillus</taxon>
    </lineage>
</organism>
<dbReference type="EMBL" id="JAVDWA010000003">
    <property type="protein sequence ID" value="MDR7073149.1"/>
    <property type="molecule type" value="Genomic_DNA"/>
</dbReference>
<evidence type="ECO:0000313" key="2">
    <source>
        <dbReference type="Proteomes" id="UP001258181"/>
    </source>
</evidence>
<comment type="caution">
    <text evidence="1">The sequence shown here is derived from an EMBL/GenBank/DDBJ whole genome shotgun (WGS) entry which is preliminary data.</text>
</comment>
<sequence length="53" mass="6141">MEVDFAKQVQVTVPSQNISMLIGKLLGDGNLTNEKNRKPRIRFSHSVVDKEWW</sequence>
<reference evidence="1 2" key="1">
    <citation type="submission" date="2023-07" db="EMBL/GenBank/DDBJ databases">
        <title>Sorghum-associated microbial communities from plants grown in Nebraska, USA.</title>
        <authorList>
            <person name="Schachtman D."/>
        </authorList>
    </citation>
    <scope>NUCLEOTIDE SEQUENCE [LARGE SCALE GENOMIC DNA]</scope>
    <source>
        <strain evidence="1 2">BE211</strain>
    </source>
</reference>
<dbReference type="RefSeq" id="WP_310258640.1">
    <property type="nucleotide sequence ID" value="NZ_JAVDWA010000003.1"/>
</dbReference>